<organism evidence="2">
    <name type="scientific">viral metagenome</name>
    <dbReference type="NCBI Taxonomy" id="1070528"/>
    <lineage>
        <taxon>unclassified sequences</taxon>
        <taxon>metagenomes</taxon>
        <taxon>organismal metagenomes</taxon>
    </lineage>
</organism>
<evidence type="ECO:0000313" key="2">
    <source>
        <dbReference type="EMBL" id="QJA70823.1"/>
    </source>
</evidence>
<evidence type="ECO:0000256" key="1">
    <source>
        <dbReference type="SAM" id="Phobius"/>
    </source>
</evidence>
<proteinExistence type="predicted"/>
<name>A0A6M3JLI7_9ZZZZ</name>
<feature type="transmembrane region" description="Helical" evidence="1">
    <location>
        <begin position="17"/>
        <end position="38"/>
    </location>
</feature>
<gene>
    <name evidence="2" type="ORF">MM415A03550_0013</name>
</gene>
<dbReference type="EMBL" id="MT141823">
    <property type="protein sequence ID" value="QJA70823.1"/>
    <property type="molecule type" value="Genomic_DNA"/>
</dbReference>
<sequence length="46" mass="5301">MIHNIAGFCWKILTSQIVFDLAIITVFTVIIFIIYLFISQLLNKGE</sequence>
<keyword evidence="1" id="KW-0472">Membrane</keyword>
<keyword evidence="1" id="KW-0812">Transmembrane</keyword>
<keyword evidence="1" id="KW-1133">Transmembrane helix</keyword>
<reference evidence="2" key="1">
    <citation type="submission" date="2020-03" db="EMBL/GenBank/DDBJ databases">
        <title>The deep terrestrial virosphere.</title>
        <authorList>
            <person name="Holmfeldt K."/>
            <person name="Nilsson E."/>
            <person name="Simone D."/>
            <person name="Lopez-Fernandez M."/>
            <person name="Wu X."/>
            <person name="de Brujin I."/>
            <person name="Lundin D."/>
            <person name="Andersson A."/>
            <person name="Bertilsson S."/>
            <person name="Dopson M."/>
        </authorList>
    </citation>
    <scope>NUCLEOTIDE SEQUENCE</scope>
    <source>
        <strain evidence="2">MM415A03550</strain>
    </source>
</reference>
<accession>A0A6M3JLI7</accession>
<dbReference type="AlphaFoldDB" id="A0A6M3JLI7"/>
<protein>
    <submittedName>
        <fullName evidence="2">Uncharacterized protein</fullName>
    </submittedName>
</protein>